<evidence type="ECO:0000256" key="1">
    <source>
        <dbReference type="SAM" id="MobiDB-lite"/>
    </source>
</evidence>
<name>X1E9E2_9ZZZZ</name>
<feature type="region of interest" description="Disordered" evidence="1">
    <location>
        <begin position="33"/>
        <end position="52"/>
    </location>
</feature>
<dbReference type="AlphaFoldDB" id="X1E9E2"/>
<gene>
    <name evidence="2" type="ORF">S03H2_08323</name>
</gene>
<evidence type="ECO:0000313" key="2">
    <source>
        <dbReference type="EMBL" id="GAH29896.1"/>
    </source>
</evidence>
<protein>
    <submittedName>
        <fullName evidence="2">Uncharacterized protein</fullName>
    </submittedName>
</protein>
<comment type="caution">
    <text evidence="2">The sequence shown here is derived from an EMBL/GenBank/DDBJ whole genome shotgun (WGS) entry which is preliminary data.</text>
</comment>
<proteinExistence type="predicted"/>
<organism evidence="2">
    <name type="scientific">marine sediment metagenome</name>
    <dbReference type="NCBI Taxonomy" id="412755"/>
    <lineage>
        <taxon>unclassified sequences</taxon>
        <taxon>metagenomes</taxon>
        <taxon>ecological metagenomes</taxon>
    </lineage>
</organism>
<dbReference type="EMBL" id="BARU01004028">
    <property type="protein sequence ID" value="GAH29896.1"/>
    <property type="molecule type" value="Genomic_DNA"/>
</dbReference>
<reference evidence="2" key="1">
    <citation type="journal article" date="2014" name="Front. Microbiol.">
        <title>High frequency of phylogenetically diverse reductive dehalogenase-homologous genes in deep subseafloor sedimentary metagenomes.</title>
        <authorList>
            <person name="Kawai M."/>
            <person name="Futagami T."/>
            <person name="Toyoda A."/>
            <person name="Takaki Y."/>
            <person name="Nishi S."/>
            <person name="Hori S."/>
            <person name="Arai W."/>
            <person name="Tsubouchi T."/>
            <person name="Morono Y."/>
            <person name="Uchiyama I."/>
            <person name="Ito T."/>
            <person name="Fujiyama A."/>
            <person name="Inagaki F."/>
            <person name="Takami H."/>
        </authorList>
    </citation>
    <scope>NUCLEOTIDE SEQUENCE</scope>
    <source>
        <strain evidence="2">Expedition CK06-06</strain>
    </source>
</reference>
<sequence>MKKGDKRCGYCNKKATEVIYVCPDHAKSLDRVATRRKKLPVPVEPEEEKKEN</sequence>
<accession>X1E9E2</accession>